<dbReference type="EMBL" id="CM037617">
    <property type="protein sequence ID" value="KAH8005944.1"/>
    <property type="molecule type" value="Genomic_DNA"/>
</dbReference>
<name>A0ACB8FKX4_9SAUR</name>
<comment type="caution">
    <text evidence="1">The sequence shown here is derived from an EMBL/GenBank/DDBJ whole genome shotgun (WGS) entry which is preliminary data.</text>
</comment>
<organism evidence="1 2">
    <name type="scientific">Sphaerodactylus townsendi</name>
    <dbReference type="NCBI Taxonomy" id="933632"/>
    <lineage>
        <taxon>Eukaryota</taxon>
        <taxon>Metazoa</taxon>
        <taxon>Chordata</taxon>
        <taxon>Craniata</taxon>
        <taxon>Vertebrata</taxon>
        <taxon>Euteleostomi</taxon>
        <taxon>Lepidosauria</taxon>
        <taxon>Squamata</taxon>
        <taxon>Bifurcata</taxon>
        <taxon>Gekkota</taxon>
        <taxon>Sphaerodactylidae</taxon>
        <taxon>Sphaerodactylus</taxon>
    </lineage>
</organism>
<keyword evidence="2" id="KW-1185">Reference proteome</keyword>
<evidence type="ECO:0000313" key="2">
    <source>
        <dbReference type="Proteomes" id="UP000827872"/>
    </source>
</evidence>
<protein>
    <submittedName>
        <fullName evidence="1">Uncharacterized protein</fullName>
    </submittedName>
</protein>
<proteinExistence type="predicted"/>
<evidence type="ECO:0000313" key="1">
    <source>
        <dbReference type="EMBL" id="KAH8005944.1"/>
    </source>
</evidence>
<accession>A0ACB8FKX4</accession>
<gene>
    <name evidence="1" type="ORF">K3G42_031564</name>
</gene>
<reference evidence="1" key="1">
    <citation type="submission" date="2021-08" db="EMBL/GenBank/DDBJ databases">
        <title>The first chromosome-level gecko genome reveals the dynamic sex chromosomes of Neotropical dwarf geckos (Sphaerodactylidae: Sphaerodactylus).</title>
        <authorList>
            <person name="Pinto B.J."/>
            <person name="Keating S.E."/>
            <person name="Gamble T."/>
        </authorList>
    </citation>
    <scope>NUCLEOTIDE SEQUENCE</scope>
    <source>
        <strain evidence="1">TG3544</strain>
    </source>
</reference>
<sequence length="293" mass="32046">MDTGVDIHSNKVNTMSSAGLSREAGAEQLTREENAAAFCGGRATCISQSAQILTHALEGVHQDQAVPFAKLASIPKGAPSRPQAPAKAEQDNDKRRRRNTKQAVTQKGKRGADRERNGSQHRMAARRHRQEWAIWVDTNRSQGMGCRLRTGDRYPSKQDRWTLRCPRSWQITSKDLSAASKFEDARKSGGGLCHNDHRKRCQGKDADVASPLSARANQASQHQPLAGKGEGSESATSGNMKTFGAWLGEKCRDGKGRKALQCYGEEQWPEGGLSHDALLSCHQVLAKEDFCAA</sequence>
<dbReference type="Proteomes" id="UP000827872">
    <property type="component" value="Linkage Group LG04"/>
</dbReference>